<evidence type="ECO:0000313" key="4">
    <source>
        <dbReference type="Proteomes" id="UP000061227"/>
    </source>
</evidence>
<dbReference type="STRING" id="220714.SAMN05660469_0525"/>
<gene>
    <name evidence="3" type="primary">scpA</name>
    <name evidence="3" type="ORF">FPFC_020370</name>
</gene>
<dbReference type="InterPro" id="IPR023093">
    <property type="entry name" value="ScpA-like_C"/>
</dbReference>
<evidence type="ECO:0000256" key="2">
    <source>
        <dbReference type="ARBA" id="ARBA00044777"/>
    </source>
</evidence>
<dbReference type="Pfam" id="PF02616">
    <property type="entry name" value="SMC_ScpA"/>
    <property type="match status" value="1"/>
</dbReference>
<dbReference type="EMBL" id="DF968064">
    <property type="protein sequence ID" value="GAP02590.1"/>
    <property type="molecule type" value="Genomic_DNA"/>
</dbReference>
<dbReference type="Proteomes" id="UP000061227">
    <property type="component" value="Unassembled WGS sequence"/>
</dbReference>
<name>A0A3F3H3A3_9LACO</name>
<dbReference type="AlphaFoldDB" id="A0A3F3H3A3"/>
<dbReference type="Gene3D" id="6.10.250.2410">
    <property type="match status" value="1"/>
</dbReference>
<dbReference type="InterPro" id="IPR003768">
    <property type="entry name" value="ScpA"/>
</dbReference>
<dbReference type="PANTHER" id="PTHR33969">
    <property type="entry name" value="SEGREGATION AND CONDENSATION PROTEIN A"/>
    <property type="match status" value="1"/>
</dbReference>
<accession>A0A3F3H3A3</accession>
<dbReference type="GO" id="GO:0007059">
    <property type="term" value="P:chromosome segregation"/>
    <property type="evidence" value="ECO:0007669"/>
    <property type="project" value="UniProtKB-KW"/>
</dbReference>
<organism evidence="3 4">
    <name type="scientific">Fructobacillus pseudoficulneus</name>
    <dbReference type="NCBI Taxonomy" id="220714"/>
    <lineage>
        <taxon>Bacteria</taxon>
        <taxon>Bacillati</taxon>
        <taxon>Bacillota</taxon>
        <taxon>Bacilli</taxon>
        <taxon>Lactobacillales</taxon>
        <taxon>Lactobacillaceae</taxon>
        <taxon>Fructobacillus</taxon>
    </lineage>
</organism>
<sequence>MDLLLHLIKKHEMDIFELPIAEVTKQYLGFIHDQQAMQLDVAAEYLVMAAKLIHIKSTDLLPKPPVTDDEDDNFEELDPKEELIARLLVYQRFQQATGFFDERQESGLQSYARPAIEEEKPEADQALALAPGLTLIDLQLAFDSVLARKRDLAPKTRQVESDSYTIGDGIKTIRHKLQRLPAGQSLPFTSLFDDVFQADRLVMTFLGLLEITKAGEITLWQADLSEEILIKTVKNGSED</sequence>
<reference evidence="3 4" key="1">
    <citation type="journal article" date="2015" name="BMC Genomics">
        <title>Comparative genomics of Fructobacillus spp. and Leuconostoc spp. reveals niche-specific evolution of Fructobacillus spp.</title>
        <authorList>
            <person name="Endo A."/>
            <person name="Tanizawa Y."/>
            <person name="Tanaka N."/>
            <person name="Maeno S."/>
            <person name="Kumar H."/>
            <person name="Shiwa Y."/>
            <person name="Okada S."/>
            <person name="Yoshikawa H."/>
            <person name="Dicks L."/>
            <person name="Nakagawa J."/>
            <person name="Arita M."/>
        </authorList>
    </citation>
    <scope>NUCLEOTIDE SEQUENCE [LARGE SCALE GENOMIC DNA]</scope>
    <source>
        <strain evidence="3 4">DSM 15468</strain>
    </source>
</reference>
<proteinExistence type="predicted"/>
<evidence type="ECO:0000313" key="3">
    <source>
        <dbReference type="EMBL" id="GAP02590.1"/>
    </source>
</evidence>
<evidence type="ECO:0000256" key="1">
    <source>
        <dbReference type="ARBA" id="ARBA00022829"/>
    </source>
</evidence>
<protein>
    <recommendedName>
        <fullName evidence="2">Segregation and condensation protein A</fullName>
    </recommendedName>
</protein>
<dbReference type="Gene3D" id="1.10.10.580">
    <property type="entry name" value="Structural maintenance of chromosome 1. Chain E"/>
    <property type="match status" value="1"/>
</dbReference>
<keyword evidence="4" id="KW-1185">Reference proteome</keyword>
<dbReference type="PANTHER" id="PTHR33969:SF2">
    <property type="entry name" value="SEGREGATION AND CONDENSATION PROTEIN A"/>
    <property type="match status" value="1"/>
</dbReference>
<keyword evidence="1" id="KW-0159">Chromosome partition</keyword>